<evidence type="ECO:0000313" key="1">
    <source>
        <dbReference type="EMBL" id="GAA5481461.1"/>
    </source>
</evidence>
<gene>
    <name evidence="1" type="ORF">Hsar01_00670</name>
</gene>
<dbReference type="Proteomes" id="UP001476282">
    <property type="component" value="Unassembled WGS sequence"/>
</dbReference>
<evidence type="ECO:0008006" key="3">
    <source>
        <dbReference type="Google" id="ProtNLM"/>
    </source>
</evidence>
<sequence length="426" mass="47168">MKGSLIITVIILGVGLTAGWRKQVEYRKAREILTRVEAEAAAAGISIDGDAGAAERAAKIAERDDHREEVRQFSRELIAFARDMEEAQKGGEPDEGMKKRMLSVFQRLLDLSGSDFKILIEEVRESPDLTDQQRQQLVMMSVMMLSQQQPRTALELLTESGDLVELGQMEKHALSMALSSWATEDPQAALKWIEDNADKHGDLINNDTRRAVVTGAAIQDPKLAIEIARKLKMGGEIGHSLAEAAKTPEQRSRLLAVLRENGDKELQRNALASLGADLSQAGFEAARTWMEGANLNDQERDSVSQGLQYWQTGKETGRWIEWIDTACGKEGEGKVKDLMQQWTRNDYRAAGEWLAEADDGPTKPQAVAGYVQAVAPYDPAAAAKWVDTLAEGDLRQESARELYQQWRGEDEEAAKAFAEKEGISTD</sequence>
<keyword evidence="2" id="KW-1185">Reference proteome</keyword>
<proteinExistence type="predicted"/>
<accession>A0ABP9UL81</accession>
<dbReference type="EMBL" id="BAABRI010000003">
    <property type="protein sequence ID" value="GAA5481461.1"/>
    <property type="molecule type" value="Genomic_DNA"/>
</dbReference>
<reference evidence="1 2" key="1">
    <citation type="submission" date="2024-02" db="EMBL/GenBank/DDBJ databases">
        <title>Haloferula sargassicola NBRC 104335.</title>
        <authorList>
            <person name="Ichikawa N."/>
            <person name="Katano-Makiyama Y."/>
            <person name="Hidaka K."/>
        </authorList>
    </citation>
    <scope>NUCLEOTIDE SEQUENCE [LARGE SCALE GENOMIC DNA]</scope>
    <source>
        <strain evidence="1 2">NBRC 104335</strain>
    </source>
</reference>
<name>A0ABP9UL81_9BACT</name>
<evidence type="ECO:0000313" key="2">
    <source>
        <dbReference type="Proteomes" id="UP001476282"/>
    </source>
</evidence>
<dbReference type="RefSeq" id="WP_353565612.1">
    <property type="nucleotide sequence ID" value="NZ_BAABRI010000003.1"/>
</dbReference>
<organism evidence="1 2">
    <name type="scientific">Haloferula sargassicola</name>
    <dbReference type="NCBI Taxonomy" id="490096"/>
    <lineage>
        <taxon>Bacteria</taxon>
        <taxon>Pseudomonadati</taxon>
        <taxon>Verrucomicrobiota</taxon>
        <taxon>Verrucomicrobiia</taxon>
        <taxon>Verrucomicrobiales</taxon>
        <taxon>Verrucomicrobiaceae</taxon>
        <taxon>Haloferula</taxon>
    </lineage>
</organism>
<protein>
    <recommendedName>
        <fullName evidence="3">HEAT repeat domain-containing protein</fullName>
    </recommendedName>
</protein>
<comment type="caution">
    <text evidence="1">The sequence shown here is derived from an EMBL/GenBank/DDBJ whole genome shotgun (WGS) entry which is preliminary data.</text>
</comment>